<dbReference type="AlphaFoldDB" id="A0AAU8DLS8"/>
<evidence type="ECO:0000313" key="4">
    <source>
        <dbReference type="EMBL" id="XCG62268.1"/>
    </source>
</evidence>
<feature type="transmembrane region" description="Helical" evidence="2">
    <location>
        <begin position="148"/>
        <end position="181"/>
    </location>
</feature>
<reference evidence="4" key="1">
    <citation type="submission" date="2024-05" db="EMBL/GenBank/DDBJ databases">
        <authorList>
            <person name="Cai S.Y."/>
            <person name="Jin L.M."/>
            <person name="Li H.R."/>
        </authorList>
    </citation>
    <scope>NUCLEOTIDE SEQUENCE</scope>
    <source>
        <strain evidence="4">A5-74</strain>
    </source>
</reference>
<feature type="transmembrane region" description="Helical" evidence="2">
    <location>
        <begin position="60"/>
        <end position="80"/>
    </location>
</feature>
<dbReference type="RefSeq" id="WP_353647883.1">
    <property type="nucleotide sequence ID" value="NZ_CP159218.1"/>
</dbReference>
<keyword evidence="2" id="KW-0812">Transmembrane</keyword>
<feature type="transmembrane region" description="Helical" evidence="2">
    <location>
        <begin position="193"/>
        <end position="214"/>
    </location>
</feature>
<feature type="transmembrane region" description="Helical" evidence="2">
    <location>
        <begin position="33"/>
        <end position="54"/>
    </location>
</feature>
<protein>
    <submittedName>
        <fullName evidence="4">A24 family peptidase</fullName>
        <ecNumber evidence="4">3.4.23.-</ecNumber>
    </submittedName>
</protein>
<dbReference type="GO" id="GO:0005886">
    <property type="term" value="C:plasma membrane"/>
    <property type="evidence" value="ECO:0007669"/>
    <property type="project" value="TreeGrafter"/>
</dbReference>
<dbReference type="PANTHER" id="PTHR30487">
    <property type="entry name" value="TYPE 4 PREPILIN-LIKE PROTEINS LEADER PEPTIDE-PROCESSING ENZYME"/>
    <property type="match status" value="1"/>
</dbReference>
<name>A0AAU8DLS8_9ACTN</name>
<dbReference type="InterPro" id="IPR050882">
    <property type="entry name" value="Prepilin_peptidase/N-MTase"/>
</dbReference>
<gene>
    <name evidence="4" type="ORF">ABLG96_13450</name>
</gene>
<keyword evidence="2" id="KW-0472">Membrane</keyword>
<accession>A0AAU8DLS8</accession>
<comment type="similarity">
    <text evidence="1">Belongs to the peptidase A24 family.</text>
</comment>
<keyword evidence="2" id="KW-1133">Transmembrane helix</keyword>
<dbReference type="Gene3D" id="1.20.120.1220">
    <property type="match status" value="1"/>
</dbReference>
<feature type="transmembrane region" description="Helical" evidence="2">
    <location>
        <begin position="6"/>
        <end position="26"/>
    </location>
</feature>
<dbReference type="EC" id="3.4.23.-" evidence="4"/>
<dbReference type="GO" id="GO:0006465">
    <property type="term" value="P:signal peptide processing"/>
    <property type="evidence" value="ECO:0007669"/>
    <property type="project" value="TreeGrafter"/>
</dbReference>
<feature type="transmembrane region" description="Helical" evidence="2">
    <location>
        <begin position="116"/>
        <end position="136"/>
    </location>
</feature>
<feature type="domain" description="Prepilin type IV endopeptidase peptidase" evidence="3">
    <location>
        <begin position="67"/>
        <end position="180"/>
    </location>
</feature>
<dbReference type="GO" id="GO:0004190">
    <property type="term" value="F:aspartic-type endopeptidase activity"/>
    <property type="evidence" value="ECO:0007669"/>
    <property type="project" value="InterPro"/>
</dbReference>
<sequence>MNNGVLQALLPGVTGVLFGAGTRYLAAHLRRGAVLPVGSVEIPTGLLAAAAGLLVWPHPTVWLCWWITAFGVVLAAIDLRHHRIPDAISYPVMVGTAGLCLLLAPQLTPGGSGTVLLRALIAAVVVGLLFALPAVFAPGAMGWGDVKLAVSLGATLGAVSWDAVLSALLITFVSAGLIAILGLASRRLAARSAVAFGPFLVTGAFVAVLLAGAVEVAR</sequence>
<proteinExistence type="inferred from homology"/>
<dbReference type="Pfam" id="PF01478">
    <property type="entry name" value="Peptidase_A24"/>
    <property type="match status" value="1"/>
</dbReference>
<keyword evidence="4" id="KW-0378">Hydrolase</keyword>
<dbReference type="InterPro" id="IPR000045">
    <property type="entry name" value="Prepilin_IV_endopep_pep"/>
</dbReference>
<dbReference type="EMBL" id="CP159218">
    <property type="protein sequence ID" value="XCG62268.1"/>
    <property type="molecule type" value="Genomic_DNA"/>
</dbReference>
<evidence type="ECO:0000259" key="3">
    <source>
        <dbReference type="Pfam" id="PF01478"/>
    </source>
</evidence>
<organism evidence="4">
    <name type="scientific">Nakamurella sp. A5-74</name>
    <dbReference type="NCBI Taxonomy" id="3158264"/>
    <lineage>
        <taxon>Bacteria</taxon>
        <taxon>Bacillati</taxon>
        <taxon>Actinomycetota</taxon>
        <taxon>Actinomycetes</taxon>
        <taxon>Nakamurellales</taxon>
        <taxon>Nakamurellaceae</taxon>
        <taxon>Nakamurella</taxon>
    </lineage>
</organism>
<evidence type="ECO:0000256" key="2">
    <source>
        <dbReference type="SAM" id="Phobius"/>
    </source>
</evidence>
<evidence type="ECO:0000256" key="1">
    <source>
        <dbReference type="ARBA" id="ARBA00005801"/>
    </source>
</evidence>
<dbReference type="PANTHER" id="PTHR30487:SF0">
    <property type="entry name" value="PREPILIN LEADER PEPTIDASE_N-METHYLTRANSFERASE-RELATED"/>
    <property type="match status" value="1"/>
</dbReference>